<keyword evidence="5" id="KW-0051">Antiviral defense</keyword>
<evidence type="ECO:0000256" key="5">
    <source>
        <dbReference type="ARBA" id="ARBA00023118"/>
    </source>
</evidence>
<dbReference type="RefSeq" id="WP_418161132.1">
    <property type="nucleotide sequence ID" value="NZ_JBBLZC010000024.1"/>
</dbReference>
<evidence type="ECO:0000256" key="2">
    <source>
        <dbReference type="ARBA" id="ARBA00006896"/>
    </source>
</evidence>
<evidence type="ECO:0000256" key="6">
    <source>
        <dbReference type="ARBA" id="ARBA00031723"/>
    </source>
</evidence>
<dbReference type="NCBIfam" id="TIGR01870">
    <property type="entry name" value="cas_TM1810_Csm2"/>
    <property type="match status" value="1"/>
</dbReference>
<evidence type="ECO:0000313" key="9">
    <source>
        <dbReference type="Proteomes" id="UP001375743"/>
    </source>
</evidence>
<feature type="region of interest" description="Disordered" evidence="7">
    <location>
        <begin position="1"/>
        <end position="39"/>
    </location>
</feature>
<keyword evidence="4" id="KW-0694">RNA-binding</keyword>
<protein>
    <recommendedName>
        <fullName evidence="3">CRISPR system Cms protein Csm2</fullName>
    </recommendedName>
    <alternativeName>
        <fullName evidence="6">CRISPR type III A-associated protein Csm2</fullName>
    </alternativeName>
</protein>
<comment type="caution">
    <text evidence="8">The sequence shown here is derived from an EMBL/GenBank/DDBJ whole genome shotgun (WGS) entry which is preliminary data.</text>
</comment>
<gene>
    <name evidence="8" type="primary">csm2</name>
    <name evidence="8" type="ORF">U1T56_19195</name>
</gene>
<accession>A0ABU8XVQ5</accession>
<evidence type="ECO:0000256" key="4">
    <source>
        <dbReference type="ARBA" id="ARBA00022884"/>
    </source>
</evidence>
<dbReference type="Proteomes" id="UP001375743">
    <property type="component" value="Unassembled WGS sequence"/>
</dbReference>
<evidence type="ECO:0000256" key="3">
    <source>
        <dbReference type="ARBA" id="ARBA00016118"/>
    </source>
</evidence>
<evidence type="ECO:0000256" key="7">
    <source>
        <dbReference type="SAM" id="MobiDB-lite"/>
    </source>
</evidence>
<proteinExistence type="inferred from homology"/>
<organism evidence="8 9">
    <name type="scientific">Benzoatithermus flavus</name>
    <dbReference type="NCBI Taxonomy" id="3108223"/>
    <lineage>
        <taxon>Bacteria</taxon>
        <taxon>Pseudomonadati</taxon>
        <taxon>Pseudomonadota</taxon>
        <taxon>Alphaproteobacteria</taxon>
        <taxon>Geminicoccales</taxon>
        <taxon>Geminicoccaceae</taxon>
        <taxon>Benzoatithermus</taxon>
    </lineage>
</organism>
<reference evidence="8 9" key="1">
    <citation type="submission" date="2024-01" db="EMBL/GenBank/DDBJ databases">
        <title>Multi-omics insights into the function and evolution of sodium benzoate biodegradation pathways in Benzoatithermus flavus gen. nov., sp. nov. from hot spring.</title>
        <authorList>
            <person name="Hu C.-J."/>
            <person name="Li W.-J."/>
        </authorList>
    </citation>
    <scope>NUCLEOTIDE SEQUENCE [LARGE SCALE GENOMIC DNA]</scope>
    <source>
        <strain evidence="8 9">SYSU G07066</strain>
    </source>
</reference>
<name>A0ABU8XVQ5_9PROT</name>
<dbReference type="EMBL" id="JBBLZC010000024">
    <property type="protein sequence ID" value="MEK0085283.1"/>
    <property type="molecule type" value="Genomic_DNA"/>
</dbReference>
<sequence length="172" mass="19745">MRQQPPRSFPPPRGPGGSGGSRPSAPRGPSLEERLRSPETVRYYADAERKAIRRELLDGEAEAVARRLRSIPASQLRRFFGSVMTLKRRVELEKPPAELIQAEMALLKASAAYACKRGKYDRDEERDPDELLSFFVRHARSVRDAQDFMAFARHFEAVVAYHKCFEDKQRRD</sequence>
<comment type="function">
    <text evidence="1">This subunit may be involved in monitoring complementarity of crRNA and target RNA.</text>
</comment>
<dbReference type="Pfam" id="PF03750">
    <property type="entry name" value="Csm2_III-A"/>
    <property type="match status" value="1"/>
</dbReference>
<comment type="similarity">
    <text evidence="2">Belongs to the CRISPR-associated Csm2 family.</text>
</comment>
<feature type="compositionally biased region" description="Basic and acidic residues" evidence="7">
    <location>
        <begin position="30"/>
        <end position="39"/>
    </location>
</feature>
<keyword evidence="9" id="KW-1185">Reference proteome</keyword>
<dbReference type="InterPro" id="IPR010149">
    <property type="entry name" value="CRISPR-assoc_prot_Csm2_III-A"/>
</dbReference>
<evidence type="ECO:0000256" key="1">
    <source>
        <dbReference type="ARBA" id="ARBA00003640"/>
    </source>
</evidence>
<evidence type="ECO:0000313" key="8">
    <source>
        <dbReference type="EMBL" id="MEK0085283.1"/>
    </source>
</evidence>